<name>A0A0W1B264_9BACL</name>
<keyword evidence="3" id="KW-0813">Transport</keyword>
<comment type="similarity">
    <text evidence="2">Belongs to the nicotinamide ribonucleoside (NR) uptake permease (TC 4.B.1) family.</text>
</comment>
<evidence type="ECO:0000313" key="10">
    <source>
        <dbReference type="Proteomes" id="UP000054709"/>
    </source>
</evidence>
<evidence type="ECO:0000256" key="5">
    <source>
        <dbReference type="ARBA" id="ARBA00022692"/>
    </source>
</evidence>
<dbReference type="Pfam" id="PF04973">
    <property type="entry name" value="NMN_transporter"/>
    <property type="match status" value="1"/>
</dbReference>
<dbReference type="EMBL" id="LCZJ02000018">
    <property type="protein sequence ID" value="KTD87660.1"/>
    <property type="molecule type" value="Genomic_DNA"/>
</dbReference>
<sequence length="227" mass="25567">MKVDKTWGGWNLFEIVWLVLFTSIAVAFTVISKDSLFGFTVFITGVLCVVLAAKGNLMSYVFGMYNTVGYAYLAYINGLFGEVMLNLLFFVPMNVVGFYMWKNNRQDGKLSMRHMDLKRLFLVGAVCVIGCLLLGIGLSFIPGQNSPYIDAITTVLSIVATFLMVSRFKEQWLVYIVLNMFTVLLWVIRMLEGSGEGMLMIVMWSAYLVNAAYGYYNWNKGAKEVSA</sequence>
<gene>
    <name evidence="9" type="ORF">UQ64_12730</name>
</gene>
<dbReference type="OrthoDB" id="9791248at2"/>
<dbReference type="InterPro" id="IPR006419">
    <property type="entry name" value="NMN_transpt_PnuC"/>
</dbReference>
<protein>
    <submittedName>
        <fullName evidence="9">Nicotinamide mononucleotide transporter</fullName>
    </submittedName>
</protein>
<dbReference type="PANTHER" id="PTHR36122">
    <property type="entry name" value="NICOTINAMIDE RIBOSIDE TRANSPORTER PNUC"/>
    <property type="match status" value="1"/>
</dbReference>
<feature type="transmembrane region" description="Helical" evidence="8">
    <location>
        <begin position="83"/>
        <end position="101"/>
    </location>
</feature>
<organism evidence="9 10">
    <name type="scientific">Paenibacillus etheri</name>
    <dbReference type="NCBI Taxonomy" id="1306852"/>
    <lineage>
        <taxon>Bacteria</taxon>
        <taxon>Bacillati</taxon>
        <taxon>Bacillota</taxon>
        <taxon>Bacilli</taxon>
        <taxon>Bacillales</taxon>
        <taxon>Paenibacillaceae</taxon>
        <taxon>Paenibacillus</taxon>
    </lineage>
</organism>
<evidence type="ECO:0000256" key="7">
    <source>
        <dbReference type="ARBA" id="ARBA00023136"/>
    </source>
</evidence>
<comment type="caution">
    <text evidence="9">The sequence shown here is derived from an EMBL/GenBank/DDBJ whole genome shotgun (WGS) entry which is preliminary data.</text>
</comment>
<feature type="transmembrane region" description="Helical" evidence="8">
    <location>
        <begin position="197"/>
        <end position="216"/>
    </location>
</feature>
<reference evidence="9 10" key="1">
    <citation type="journal article" date="2015" name="Int. Biodeterior. Biodegradation">
        <title>Physiological and genetic screening methods for the isolation of methyl tert-butyl ether-degrading bacteria for bioremediation purposes.</title>
        <authorList>
            <person name="Guisado I.M."/>
            <person name="Purswani J."/>
            <person name="Gonzalez Lopez J."/>
            <person name="Pozo C."/>
        </authorList>
    </citation>
    <scope>NUCLEOTIDE SEQUENCE [LARGE SCALE GENOMIC DNA]</scope>
    <source>
        <strain evidence="9 10">SH7</strain>
    </source>
</reference>
<dbReference type="AlphaFoldDB" id="A0A0W1B264"/>
<keyword evidence="7 8" id="KW-0472">Membrane</keyword>
<dbReference type="Proteomes" id="UP000054709">
    <property type="component" value="Unassembled WGS sequence"/>
</dbReference>
<feature type="transmembrane region" description="Helical" evidence="8">
    <location>
        <begin position="12"/>
        <end position="30"/>
    </location>
</feature>
<dbReference type="NCBIfam" id="TIGR01528">
    <property type="entry name" value="NMN_trans_PnuC"/>
    <property type="match status" value="1"/>
</dbReference>
<feature type="transmembrane region" description="Helical" evidence="8">
    <location>
        <begin position="147"/>
        <end position="165"/>
    </location>
</feature>
<keyword evidence="6 8" id="KW-1133">Transmembrane helix</keyword>
<proteinExistence type="inferred from homology"/>
<feature type="transmembrane region" description="Helical" evidence="8">
    <location>
        <begin position="121"/>
        <end position="141"/>
    </location>
</feature>
<evidence type="ECO:0000256" key="8">
    <source>
        <dbReference type="SAM" id="Phobius"/>
    </source>
</evidence>
<keyword evidence="5 8" id="KW-0812">Transmembrane</keyword>
<accession>A0A0W1B264</accession>
<comment type="subcellular location">
    <subcellularLocation>
        <location evidence="1">Cell membrane</location>
        <topology evidence="1">Multi-pass membrane protein</topology>
    </subcellularLocation>
</comment>
<evidence type="ECO:0000256" key="1">
    <source>
        <dbReference type="ARBA" id="ARBA00004651"/>
    </source>
</evidence>
<evidence type="ECO:0000256" key="2">
    <source>
        <dbReference type="ARBA" id="ARBA00006669"/>
    </source>
</evidence>
<feature type="transmembrane region" description="Helical" evidence="8">
    <location>
        <begin position="172"/>
        <end position="191"/>
    </location>
</feature>
<keyword evidence="10" id="KW-1185">Reference proteome</keyword>
<evidence type="ECO:0000313" key="9">
    <source>
        <dbReference type="EMBL" id="KTD87660.1"/>
    </source>
</evidence>
<evidence type="ECO:0000256" key="3">
    <source>
        <dbReference type="ARBA" id="ARBA00022448"/>
    </source>
</evidence>
<evidence type="ECO:0000256" key="6">
    <source>
        <dbReference type="ARBA" id="ARBA00022989"/>
    </source>
</evidence>
<dbReference type="PANTHER" id="PTHR36122:SF2">
    <property type="entry name" value="NICOTINAMIDE RIBOSIDE TRANSPORTER PNUC"/>
    <property type="match status" value="1"/>
</dbReference>
<dbReference type="GO" id="GO:0005886">
    <property type="term" value="C:plasma membrane"/>
    <property type="evidence" value="ECO:0007669"/>
    <property type="project" value="UniProtKB-SubCell"/>
</dbReference>
<keyword evidence="4" id="KW-1003">Cell membrane</keyword>
<dbReference type="GO" id="GO:0034257">
    <property type="term" value="F:nicotinamide riboside transmembrane transporter activity"/>
    <property type="evidence" value="ECO:0007669"/>
    <property type="project" value="InterPro"/>
</dbReference>
<feature type="transmembrane region" description="Helical" evidence="8">
    <location>
        <begin position="36"/>
        <end position="53"/>
    </location>
</feature>
<evidence type="ECO:0000256" key="4">
    <source>
        <dbReference type="ARBA" id="ARBA00022475"/>
    </source>
</evidence>